<name>A0A7S1MSG7_NEODS</name>
<feature type="compositionally biased region" description="Pro residues" evidence="1">
    <location>
        <begin position="1143"/>
        <end position="1159"/>
    </location>
</feature>
<dbReference type="AlphaFoldDB" id="A0A7S1MSG7"/>
<feature type="region of interest" description="Disordered" evidence="1">
    <location>
        <begin position="945"/>
        <end position="1182"/>
    </location>
</feature>
<feature type="compositionally biased region" description="Low complexity" evidence="1">
    <location>
        <begin position="1000"/>
        <end position="1026"/>
    </location>
</feature>
<feature type="compositionally biased region" description="Low complexity" evidence="1">
    <location>
        <begin position="1052"/>
        <end position="1063"/>
    </location>
</feature>
<evidence type="ECO:0000256" key="1">
    <source>
        <dbReference type="SAM" id="MobiDB-lite"/>
    </source>
</evidence>
<accession>A0A7S1MSG7</accession>
<gene>
    <name evidence="2" type="ORF">NDES1114_LOCUS26847</name>
</gene>
<sequence length="1182" mass="128060">MPAASQAAVEALRNRVVLERACVQFSGPISHAAPHDGFREAERFLEAFAKEYPHACARALVYRVECSDEGDDRLAAWLLLDHAIRLGVKEQRHLREEERRRRHEPEYAATSTNGLQALIAGVKYNVLLDAIGELLPKLIRHRWDEAVGSAADDAAKYRQPSYEAIRVGWSRAFVNPLLADVRQACEDIRRPNAGGPTESREITPPWFLVDACWKLRRERPRPAAAVYVRRLFFEASPRPEWAEAELHAICESKGAPTSANALRSAHYHSRVMEWVAFYEANKDSCCERCDVWTHSAAACKAAPEHLSHVPTPTIADARRHLARFLRDDADVNAPVFASRILDEACSMLQNERSCELLLASFDALRGSVTSASARAALELLASYRVMPSWLIDFESAPRDVVCDLPTALLRETPSMMRLAVELEQKQRRLREGLNVRAAVRVIALEFAALISRELLHDLQRVRGNGEFIFASVGLESYPGHAAMLKGGGAAAGGKKGPKRRARDAEEIAAEKEEAERHAALVAQQLMHKPDRLRKMLPEHDDLYKHRAEIDALCRHCLGARHSSKRCPKAYELGFYDLNTAKSVIGVALDKGWVESEAVQSRLNTRSNAPEDTRFRFAVYVLAGSDLKGRVPFCPFCDRENKMALGHERGDCKFANERVIEKALQTGTPMLRLLPHLADDTINRERDALKRRQADLAAAEKRGVDPDSLDGRKRAVRLKERDINDLVDAMKWLRNLEPRVSPVIHRQLKVIDGAIAELSKIISADARDAIPHVSLLPAIGLLKPEAIQEVLDATGHADISASRVFNDPSFPAEEAWSLAILRHVYQADDAGAPAADVATQLVEDIKEACITELRRDVPLADLAGERTQLARHAWDRTTATYDGIPGAVALESVLARLRGVVDGVRLRADKLRQIAVSARKATADAARRHDWSDLSQPLAHARVAETGSNAGLRPPSHDGRSDSLFEIPPDGRFPPPRGPGSARELGSDATGSRVPPPPVGPASSRGGPASSRGGAGTSVVSGTVMSSVPPPIPGASSHGGSSVPMPPVRPPASVTGTSDGGSSVPHASSQAPPNFPPPKYHRSEGRSSYALSMHGSSAPGASSVHGAASSYTSDVPPPLPVVAAPPPVPESMPPPSAQPTAHLVPPPIAAAAAVPPPVPAAPSNGDLASAILQGAEAPRGGEQ</sequence>
<feature type="compositionally biased region" description="Pro residues" evidence="1">
    <location>
        <begin position="1114"/>
        <end position="1136"/>
    </location>
</feature>
<organism evidence="2">
    <name type="scientific">Neobodo designis</name>
    <name type="common">Flagellated protozoan</name>
    <name type="synonym">Bodo designis</name>
    <dbReference type="NCBI Taxonomy" id="312471"/>
    <lineage>
        <taxon>Eukaryota</taxon>
        <taxon>Discoba</taxon>
        <taxon>Euglenozoa</taxon>
        <taxon>Kinetoplastea</taxon>
        <taxon>Metakinetoplastina</taxon>
        <taxon>Neobodonida</taxon>
        <taxon>Neobodo</taxon>
    </lineage>
</organism>
<evidence type="ECO:0000313" key="2">
    <source>
        <dbReference type="EMBL" id="CAD9139446.1"/>
    </source>
</evidence>
<dbReference type="EMBL" id="HBGF01040132">
    <property type="protein sequence ID" value="CAD9139446.1"/>
    <property type="molecule type" value="Transcribed_RNA"/>
</dbReference>
<protein>
    <submittedName>
        <fullName evidence="2">Uncharacterized protein</fullName>
    </submittedName>
</protein>
<reference evidence="2" key="1">
    <citation type="submission" date="2021-01" db="EMBL/GenBank/DDBJ databases">
        <authorList>
            <person name="Corre E."/>
            <person name="Pelletier E."/>
            <person name="Niang G."/>
            <person name="Scheremetjew M."/>
            <person name="Finn R."/>
            <person name="Kale V."/>
            <person name="Holt S."/>
            <person name="Cochrane G."/>
            <person name="Meng A."/>
            <person name="Brown T."/>
            <person name="Cohen L."/>
        </authorList>
    </citation>
    <scope>NUCLEOTIDE SEQUENCE</scope>
    <source>
        <strain evidence="2">CCAP 1951/1</strain>
    </source>
</reference>
<proteinExistence type="predicted"/>